<gene>
    <name evidence="2" type="ORF">ANIA_03076</name>
</gene>
<keyword evidence="3" id="KW-1185">Reference proteome</keyword>
<dbReference type="VEuPathDB" id="FungiDB:AN3076"/>
<feature type="region of interest" description="Disordered" evidence="1">
    <location>
        <begin position="1"/>
        <end position="76"/>
    </location>
</feature>
<evidence type="ECO:0000256" key="1">
    <source>
        <dbReference type="SAM" id="MobiDB-lite"/>
    </source>
</evidence>
<reference evidence="3" key="1">
    <citation type="journal article" date="2005" name="Nature">
        <title>Sequencing of Aspergillus nidulans and comparative analysis with A. fumigatus and A. oryzae.</title>
        <authorList>
            <person name="Galagan J.E."/>
            <person name="Calvo S.E."/>
            <person name="Cuomo C."/>
            <person name="Ma L.J."/>
            <person name="Wortman J.R."/>
            <person name="Batzoglou S."/>
            <person name="Lee S.I."/>
            <person name="Basturkmen M."/>
            <person name="Spevak C.C."/>
            <person name="Clutterbuck J."/>
            <person name="Kapitonov V."/>
            <person name="Jurka J."/>
            <person name="Scazzocchio C."/>
            <person name="Farman M."/>
            <person name="Butler J."/>
            <person name="Purcell S."/>
            <person name="Harris S."/>
            <person name="Braus G.H."/>
            <person name="Draht O."/>
            <person name="Busch S."/>
            <person name="D'Enfert C."/>
            <person name="Bouchier C."/>
            <person name="Goldman G.H."/>
            <person name="Bell-Pedersen D."/>
            <person name="Griffiths-Jones S."/>
            <person name="Doonan J.H."/>
            <person name="Yu J."/>
            <person name="Vienken K."/>
            <person name="Pain A."/>
            <person name="Freitag M."/>
            <person name="Selker E.U."/>
            <person name="Archer D.B."/>
            <person name="Penalva M.A."/>
            <person name="Oakley B.R."/>
            <person name="Momany M."/>
            <person name="Tanaka T."/>
            <person name="Kumagai T."/>
            <person name="Asai K."/>
            <person name="Machida M."/>
            <person name="Nierman W.C."/>
            <person name="Denning D.W."/>
            <person name="Caddick M."/>
            <person name="Hynes M."/>
            <person name="Paoletti M."/>
            <person name="Fischer R."/>
            <person name="Miller B."/>
            <person name="Dyer P."/>
            <person name="Sachs M.S."/>
            <person name="Osmani S.A."/>
            <person name="Birren B.W."/>
        </authorList>
    </citation>
    <scope>NUCLEOTIDE SEQUENCE [LARGE SCALE GENOMIC DNA]</scope>
    <source>
        <strain evidence="3">FGSC A4 / ATCC 38163 / CBS 112.46 / NRRL 194 / M139</strain>
    </source>
</reference>
<dbReference type="EMBL" id="BN001306">
    <property type="protein sequence ID" value="CBF83451.1"/>
    <property type="molecule type" value="Genomic_DNA"/>
</dbReference>
<protein>
    <submittedName>
        <fullName evidence="2">Uncharacterized protein</fullName>
    </submittedName>
</protein>
<evidence type="ECO:0000313" key="2">
    <source>
        <dbReference type="EMBL" id="CBF83451.1"/>
    </source>
</evidence>
<dbReference type="HOGENOM" id="CLU_1749614_0_0_1"/>
<dbReference type="KEGG" id="ani:ANIA_03076"/>
<name>Q5B8Q4_EMENI</name>
<proteinExistence type="predicted"/>
<sequence>MSHLRGTEQGHNPKPTQPAQTPLSWELRSLSAPLQSLNGRIGIASPKPPKSQDPNSDAGGSAYSKDRPRPGPTPAPFFSLVVGVRTDSIQLSLAYYFYKTDRSTAPGSVLGSELVALLEQARRPPLEVTSPRSSASYMACITPDGCGMV</sequence>
<dbReference type="GeneID" id="2874339"/>
<reference evidence="3" key="2">
    <citation type="journal article" date="2009" name="Fungal Genet. Biol.">
        <title>The 2008 update of the Aspergillus nidulans genome annotation: a community effort.</title>
        <authorList>
            <person name="Wortman J.R."/>
            <person name="Gilsenan J.M."/>
            <person name="Joardar V."/>
            <person name="Deegan J."/>
            <person name="Clutterbuck J."/>
            <person name="Andersen M.R."/>
            <person name="Archer D."/>
            <person name="Bencina M."/>
            <person name="Braus G."/>
            <person name="Coutinho P."/>
            <person name="von Dohren H."/>
            <person name="Doonan J."/>
            <person name="Driessen A.J."/>
            <person name="Durek P."/>
            <person name="Espeso E."/>
            <person name="Fekete E."/>
            <person name="Flipphi M."/>
            <person name="Estrada C.G."/>
            <person name="Geysens S."/>
            <person name="Goldman G."/>
            <person name="de Groot P.W."/>
            <person name="Hansen K."/>
            <person name="Harris S.D."/>
            <person name="Heinekamp T."/>
            <person name="Helmstaedt K."/>
            <person name="Henrissat B."/>
            <person name="Hofmann G."/>
            <person name="Homan T."/>
            <person name="Horio T."/>
            <person name="Horiuchi H."/>
            <person name="James S."/>
            <person name="Jones M."/>
            <person name="Karaffa L."/>
            <person name="Karanyi Z."/>
            <person name="Kato M."/>
            <person name="Keller N."/>
            <person name="Kelly D.E."/>
            <person name="Kiel J.A."/>
            <person name="Kim J.M."/>
            <person name="van der Klei I.J."/>
            <person name="Klis F.M."/>
            <person name="Kovalchuk A."/>
            <person name="Krasevec N."/>
            <person name="Kubicek C.P."/>
            <person name="Liu B."/>
            <person name="Maccabe A."/>
            <person name="Meyer V."/>
            <person name="Mirabito P."/>
            <person name="Miskei M."/>
            <person name="Mos M."/>
            <person name="Mullins J."/>
            <person name="Nelson D.R."/>
            <person name="Nielsen J."/>
            <person name="Oakley B.R."/>
            <person name="Osmani S.A."/>
            <person name="Pakula T."/>
            <person name="Paszewski A."/>
            <person name="Paulsen I."/>
            <person name="Pilsyk S."/>
            <person name="Pocsi I."/>
            <person name="Punt P.J."/>
            <person name="Ram A.F."/>
            <person name="Ren Q."/>
            <person name="Robellet X."/>
            <person name="Robson G."/>
            <person name="Seiboth B."/>
            <person name="van Solingen P."/>
            <person name="Specht T."/>
            <person name="Sun J."/>
            <person name="Taheri-Talesh N."/>
            <person name="Takeshita N."/>
            <person name="Ussery D."/>
            <person name="vanKuyk P.A."/>
            <person name="Visser H."/>
            <person name="van de Vondervoort P.J."/>
            <person name="de Vries R.P."/>
            <person name="Walton J."/>
            <person name="Xiang X."/>
            <person name="Xiong Y."/>
            <person name="Zeng A.P."/>
            <person name="Brandt B.W."/>
            <person name="Cornell M.J."/>
            <person name="van den Hondel C.A."/>
            <person name="Visser J."/>
            <person name="Oliver S.G."/>
            <person name="Turner G."/>
        </authorList>
    </citation>
    <scope>GENOME REANNOTATION</scope>
    <source>
        <strain evidence="3">FGSC A4 / ATCC 38163 / CBS 112.46 / NRRL 194 / M139</strain>
    </source>
</reference>
<dbReference type="InParanoid" id="Q5B8Q4"/>
<dbReference type="AlphaFoldDB" id="Q5B8Q4"/>
<accession>C8VIP6</accession>
<accession>Q5B8Q4</accession>
<organism evidence="2 3">
    <name type="scientific">Emericella nidulans (strain FGSC A4 / ATCC 38163 / CBS 112.46 / NRRL 194 / M139)</name>
    <name type="common">Aspergillus nidulans</name>
    <dbReference type="NCBI Taxonomy" id="227321"/>
    <lineage>
        <taxon>Eukaryota</taxon>
        <taxon>Fungi</taxon>
        <taxon>Dikarya</taxon>
        <taxon>Ascomycota</taxon>
        <taxon>Pezizomycotina</taxon>
        <taxon>Eurotiomycetes</taxon>
        <taxon>Eurotiomycetidae</taxon>
        <taxon>Eurotiales</taxon>
        <taxon>Aspergillaceae</taxon>
        <taxon>Aspergillus</taxon>
        <taxon>Aspergillus subgen. Nidulantes</taxon>
    </lineage>
</organism>
<evidence type="ECO:0000313" key="3">
    <source>
        <dbReference type="Proteomes" id="UP000000560"/>
    </source>
</evidence>
<dbReference type="RefSeq" id="XP_660680.1">
    <property type="nucleotide sequence ID" value="XM_655588.1"/>
</dbReference>
<dbReference type="Proteomes" id="UP000000560">
    <property type="component" value="Chromosome VI"/>
</dbReference>